<gene>
    <name evidence="1" type="ORF">NCTC13193_05531</name>
</gene>
<organism evidence="1 2">
    <name type="scientific">Serratia fonticola</name>
    <dbReference type="NCBI Taxonomy" id="47917"/>
    <lineage>
        <taxon>Bacteria</taxon>
        <taxon>Pseudomonadati</taxon>
        <taxon>Pseudomonadota</taxon>
        <taxon>Gammaproteobacteria</taxon>
        <taxon>Enterobacterales</taxon>
        <taxon>Yersiniaceae</taxon>
        <taxon>Serratia</taxon>
    </lineage>
</organism>
<accession>A0A3S4XE40</accession>
<dbReference type="Proteomes" id="UP000270487">
    <property type="component" value="Chromosome"/>
</dbReference>
<proteinExistence type="predicted"/>
<evidence type="ECO:0000313" key="1">
    <source>
        <dbReference type="EMBL" id="VEI76856.1"/>
    </source>
</evidence>
<keyword evidence="1" id="KW-0808">Transferase</keyword>
<protein>
    <submittedName>
        <fullName evidence="1">4-alpha-glucanotransferase</fullName>
    </submittedName>
</protein>
<evidence type="ECO:0000313" key="2">
    <source>
        <dbReference type="Proteomes" id="UP000270487"/>
    </source>
</evidence>
<dbReference type="GO" id="GO:0016740">
    <property type="term" value="F:transferase activity"/>
    <property type="evidence" value="ECO:0007669"/>
    <property type="project" value="UniProtKB-KW"/>
</dbReference>
<sequence>MSKGIDQVAAQAGIAADYINAHGQRQAISPETKRKLLAAMNPASLQPSTAPLPQVKVFYQGNPVALPLGEKVSFSGYCCARMVASKKAVPVRIKP</sequence>
<dbReference type="AlphaFoldDB" id="A0A3S4XE40"/>
<dbReference type="EMBL" id="LR134492">
    <property type="protein sequence ID" value="VEI76856.1"/>
    <property type="molecule type" value="Genomic_DNA"/>
</dbReference>
<name>A0A3S4XE40_SERFO</name>
<reference evidence="1 2" key="1">
    <citation type="submission" date="2018-12" db="EMBL/GenBank/DDBJ databases">
        <authorList>
            <consortium name="Pathogen Informatics"/>
        </authorList>
    </citation>
    <scope>NUCLEOTIDE SEQUENCE [LARGE SCALE GENOMIC DNA]</scope>
    <source>
        <strain evidence="1 2">NCTC13193</strain>
    </source>
</reference>